<gene>
    <name evidence="1" type="ORF">GCM10007028_32120</name>
</gene>
<organism evidence="1 2">
    <name type="scientific">Algibacter mikhailovii</name>
    <dbReference type="NCBI Taxonomy" id="425498"/>
    <lineage>
        <taxon>Bacteria</taxon>
        <taxon>Pseudomonadati</taxon>
        <taxon>Bacteroidota</taxon>
        <taxon>Flavobacteriia</taxon>
        <taxon>Flavobacteriales</taxon>
        <taxon>Flavobacteriaceae</taxon>
        <taxon>Algibacter</taxon>
    </lineage>
</organism>
<sequence length="440" mass="48455">MSCNNDDGQELFADSPAERIANRNAELTNLLISQNQGYKAVYFSKNDEFGGFTYYMQFNADGTVGMTSDFDAETAIEFSSYEVRLGTTNELVFTTRNHIQKVSNPSFPGLVGTGYKGTSVFQYFKNENGVLTFRDVRNSDSGFLVLTPTNFADFETESVAKAEASLAQRENILPTPTSSVFQLLSIENANGLSSFNFNYDPLRLYASPRITLDDGSVTEFNFGLSFTENGLVISPVLEFEGEVYEEFIYDSSSSSYISEVNGTTAKILFSNEPAFIGRDVFDLLEIGGDGYLYRPGLGSNPLTSPGHDAIIAEVNENLSGFGLSFFDYILFLDFESDNCLSQLLIRVQNANGDIFNAFYCFERAVIQDRKLFLTYAGPAQGNGPLLEASVAPIITFFNSTEGMIYTNEGSFSSSLGSFSNLAGTFTSVQNPSQRVYGLFF</sequence>
<dbReference type="Pfam" id="PF14135">
    <property type="entry name" value="DUF4302"/>
    <property type="match status" value="1"/>
</dbReference>
<evidence type="ECO:0000313" key="1">
    <source>
        <dbReference type="EMBL" id="GGZ91373.1"/>
    </source>
</evidence>
<dbReference type="EMBL" id="BMWZ01000009">
    <property type="protein sequence ID" value="GGZ91373.1"/>
    <property type="molecule type" value="Genomic_DNA"/>
</dbReference>
<reference evidence="1" key="2">
    <citation type="submission" date="2020-09" db="EMBL/GenBank/DDBJ databases">
        <authorList>
            <person name="Sun Q."/>
            <person name="Kim S."/>
        </authorList>
    </citation>
    <scope>NUCLEOTIDE SEQUENCE</scope>
    <source>
        <strain evidence="1">KCTC 12710</strain>
    </source>
</reference>
<name>A0A918VES7_9FLAO</name>
<dbReference type="AlphaFoldDB" id="A0A918VES7"/>
<evidence type="ECO:0008006" key="3">
    <source>
        <dbReference type="Google" id="ProtNLM"/>
    </source>
</evidence>
<evidence type="ECO:0000313" key="2">
    <source>
        <dbReference type="Proteomes" id="UP000636004"/>
    </source>
</evidence>
<dbReference type="Proteomes" id="UP000636004">
    <property type="component" value="Unassembled WGS sequence"/>
</dbReference>
<reference evidence="1" key="1">
    <citation type="journal article" date="2014" name="Int. J. Syst. Evol. Microbiol.">
        <title>Complete genome sequence of Corynebacterium casei LMG S-19264T (=DSM 44701T), isolated from a smear-ripened cheese.</title>
        <authorList>
            <consortium name="US DOE Joint Genome Institute (JGI-PGF)"/>
            <person name="Walter F."/>
            <person name="Albersmeier A."/>
            <person name="Kalinowski J."/>
            <person name="Ruckert C."/>
        </authorList>
    </citation>
    <scope>NUCLEOTIDE SEQUENCE</scope>
    <source>
        <strain evidence="1">KCTC 12710</strain>
    </source>
</reference>
<accession>A0A918VES7</accession>
<comment type="caution">
    <text evidence="1">The sequence shown here is derived from an EMBL/GenBank/DDBJ whole genome shotgun (WGS) entry which is preliminary data.</text>
</comment>
<protein>
    <recommendedName>
        <fullName evidence="3">DUF4302 domain-containing protein</fullName>
    </recommendedName>
</protein>
<keyword evidence="2" id="KW-1185">Reference proteome</keyword>
<proteinExistence type="predicted"/>
<dbReference type="InterPro" id="IPR025396">
    <property type="entry name" value="DUF4302"/>
</dbReference>